<dbReference type="STRING" id="626369.HMPREF0446_00378"/>
<dbReference type="eggNOG" id="COG0695">
    <property type="taxonomic scope" value="Bacteria"/>
</dbReference>
<sequence>MSNRQITLYSKPNCMQCNFTKQFFEDNQVPFVVKDVFESEEALEEVKALGFQSLPVVVADGIEPFFGFRPDILEQLVG</sequence>
<dbReference type="RefSeq" id="WP_006702652.1">
    <property type="nucleotide sequence ID" value="NZ_KI391971.1"/>
</dbReference>
<evidence type="ECO:0000259" key="3">
    <source>
        <dbReference type="Pfam" id="PF00462"/>
    </source>
</evidence>
<dbReference type="Gene3D" id="3.40.30.10">
    <property type="entry name" value="Glutaredoxin"/>
    <property type="match status" value="1"/>
</dbReference>
<reference evidence="4" key="1">
    <citation type="submission" date="2009-09" db="EMBL/GenBank/DDBJ databases">
        <authorList>
            <consortium name="The Broad Institute Genome Sequencing Platform"/>
            <person name="Ward D."/>
            <person name="Feldgarden M."/>
            <person name="Earl A."/>
            <person name="Young S.K."/>
            <person name="Zeng Q."/>
            <person name="Koehrsen M."/>
            <person name="Alvarado L."/>
            <person name="Berlin A."/>
            <person name="Bochicchio J."/>
            <person name="Borenstein D."/>
            <person name="Chapman S.B."/>
            <person name="Chen Z."/>
            <person name="Engels R."/>
            <person name="Freedman E."/>
            <person name="Gellesch M."/>
            <person name="Goldberg J."/>
            <person name="Griggs A."/>
            <person name="Gujja S."/>
            <person name="Heilman E."/>
            <person name="Heiman D."/>
            <person name="Hepburn T."/>
            <person name="Howarth C."/>
            <person name="Jen D."/>
            <person name="Larson L."/>
            <person name="Lewis B."/>
            <person name="Mehta T."/>
            <person name="Park D."/>
            <person name="Pearson M."/>
            <person name="Roberts A."/>
            <person name="Saif S."/>
            <person name="Shea T."/>
            <person name="Shenoy N."/>
            <person name="Sisk P."/>
            <person name="Stolte C."/>
            <person name="Sykes S."/>
            <person name="Thomson T."/>
            <person name="Walk T."/>
            <person name="White J."/>
            <person name="Yandava C."/>
            <person name="Sibley C.D."/>
            <person name="Field T.R."/>
            <person name="Grinwis M."/>
            <person name="Eshaghurshan C.S."/>
            <person name="Surette M.G."/>
            <person name="Haas B."/>
            <person name="Nusbaum C."/>
            <person name="Birren B."/>
        </authorList>
    </citation>
    <scope>NUCLEOTIDE SEQUENCE [LARGE SCALE GENOMIC DNA]</scope>
    <source>
        <strain evidence="4">ATCC 700633</strain>
    </source>
</reference>
<comment type="function">
    <text evidence="1">Electron transport system for the ribonucleotide reductase system NrdEF.</text>
</comment>
<proteinExistence type="predicted"/>
<dbReference type="Proteomes" id="UP000002939">
    <property type="component" value="Unassembled WGS sequence"/>
</dbReference>
<dbReference type="Pfam" id="PF00462">
    <property type="entry name" value="Glutaredoxin"/>
    <property type="match status" value="1"/>
</dbReference>
<dbReference type="InterPro" id="IPR002109">
    <property type="entry name" value="Glutaredoxin"/>
</dbReference>
<dbReference type="NCBIfam" id="TIGR02194">
    <property type="entry name" value="GlrX_NrdH"/>
    <property type="match status" value="1"/>
</dbReference>
<dbReference type="HOGENOM" id="CLU_026126_9_0_9"/>
<reference evidence="4" key="2">
    <citation type="submission" date="2011-10" db="EMBL/GenBank/DDBJ databases">
        <title>The Genome Sequence of Granulicatella elegans ATCC 700633.</title>
        <authorList>
            <consortium name="The Broad Institute Genome Sequencing Platform"/>
            <consortium name="The Broad Institute Genome Sequencing Center for Infectious Disease"/>
            <person name="Earl A."/>
            <person name="Ward D."/>
            <person name="Feldgarden M."/>
            <person name="Gevers D."/>
            <person name="Sibley C.D."/>
            <person name="Field T.R."/>
            <person name="Grinwis M."/>
            <person name="Eshaghurshan C.S."/>
            <person name="Surette M.G."/>
            <person name="Young S.K."/>
            <person name="Zeng Q."/>
            <person name="Gargeya S."/>
            <person name="Fitzgerald M."/>
            <person name="Haas B."/>
            <person name="Abouelleil A."/>
            <person name="Alvarado L."/>
            <person name="Arachchi H.M."/>
            <person name="Berlin A."/>
            <person name="Brown A."/>
            <person name="Chapman S.B."/>
            <person name="Chen Z."/>
            <person name="Dunbar C."/>
            <person name="Freedman E."/>
            <person name="Gearin G."/>
            <person name="Goldberg J."/>
            <person name="Griggs A."/>
            <person name="Gujja S."/>
            <person name="Heiman D."/>
            <person name="Howarth C."/>
            <person name="Larson L."/>
            <person name="Lui A."/>
            <person name="MacDonald P.J.P."/>
            <person name="Montmayeur A."/>
            <person name="Murphy C."/>
            <person name="Neiman D."/>
            <person name="Pearson M."/>
            <person name="Priest M."/>
            <person name="Roberts A."/>
            <person name="Saif S."/>
            <person name="Shea T."/>
            <person name="Shenoy N."/>
            <person name="Sisk P."/>
            <person name="Stolte C."/>
            <person name="Sykes S."/>
            <person name="Wortman J."/>
            <person name="Nusbaum C."/>
            <person name="Birren B."/>
        </authorList>
    </citation>
    <scope>NUCLEOTIDE SEQUENCE [LARGE SCALE GENOMIC DNA]</scope>
    <source>
        <strain evidence="4">ATCC 700633</strain>
    </source>
</reference>
<dbReference type="CDD" id="cd02976">
    <property type="entry name" value="NrdH"/>
    <property type="match status" value="1"/>
</dbReference>
<feature type="domain" description="Glutaredoxin" evidence="3">
    <location>
        <begin position="6"/>
        <end position="61"/>
    </location>
</feature>
<dbReference type="SUPFAM" id="SSF52833">
    <property type="entry name" value="Thioredoxin-like"/>
    <property type="match status" value="1"/>
</dbReference>
<dbReference type="AlphaFoldDB" id="D0BK93"/>
<accession>D0BK93</accession>
<keyword evidence="5" id="KW-1185">Reference proteome</keyword>
<dbReference type="InterPro" id="IPR011909">
    <property type="entry name" value="GlrX_NrdH"/>
</dbReference>
<dbReference type="OrthoDB" id="9795531at2"/>
<dbReference type="GO" id="GO:0045454">
    <property type="term" value="P:cell redox homeostasis"/>
    <property type="evidence" value="ECO:0007669"/>
    <property type="project" value="InterPro"/>
</dbReference>
<evidence type="ECO:0000313" key="5">
    <source>
        <dbReference type="Proteomes" id="UP000002939"/>
    </source>
</evidence>
<evidence type="ECO:0000313" key="4">
    <source>
        <dbReference type="EMBL" id="EEW93496.1"/>
    </source>
</evidence>
<dbReference type="EMBL" id="ACRF02000013">
    <property type="protein sequence ID" value="EEW93496.1"/>
    <property type="molecule type" value="Genomic_DNA"/>
</dbReference>
<gene>
    <name evidence="4" type="ORF">HMPREF0446_00378</name>
</gene>
<evidence type="ECO:0000256" key="1">
    <source>
        <dbReference type="ARBA" id="ARBA00002292"/>
    </source>
</evidence>
<protein>
    <recommendedName>
        <fullName evidence="2">Glutaredoxin-like protein NrdH</fullName>
    </recommendedName>
</protein>
<name>D0BK93_9LACT</name>
<organism evidence="4 5">
    <name type="scientific">Granulicatella elegans ATCC 700633</name>
    <dbReference type="NCBI Taxonomy" id="626369"/>
    <lineage>
        <taxon>Bacteria</taxon>
        <taxon>Bacillati</taxon>
        <taxon>Bacillota</taxon>
        <taxon>Bacilli</taxon>
        <taxon>Lactobacillales</taxon>
        <taxon>Carnobacteriaceae</taxon>
        <taxon>Granulicatella</taxon>
    </lineage>
</organism>
<comment type="caution">
    <text evidence="4">The sequence shown here is derived from an EMBL/GenBank/DDBJ whole genome shotgun (WGS) entry which is preliminary data.</text>
</comment>
<dbReference type="PROSITE" id="PS51354">
    <property type="entry name" value="GLUTAREDOXIN_2"/>
    <property type="match status" value="1"/>
</dbReference>
<evidence type="ECO:0000256" key="2">
    <source>
        <dbReference type="ARBA" id="ARBA00017945"/>
    </source>
</evidence>
<dbReference type="InterPro" id="IPR036249">
    <property type="entry name" value="Thioredoxin-like_sf"/>
</dbReference>